<protein>
    <recommendedName>
        <fullName evidence="3">Immunity protein 30 domain-containing protein</fullName>
    </recommendedName>
</protein>
<organism evidence="1 2">
    <name type="scientific">Pseudomonas trivialis</name>
    <dbReference type="NCBI Taxonomy" id="200450"/>
    <lineage>
        <taxon>Bacteria</taxon>
        <taxon>Pseudomonadati</taxon>
        <taxon>Pseudomonadota</taxon>
        <taxon>Gammaproteobacteria</taxon>
        <taxon>Pseudomonadales</taxon>
        <taxon>Pseudomonadaceae</taxon>
        <taxon>Pseudomonas</taxon>
    </lineage>
</organism>
<accession>A0ABY0U680</accession>
<evidence type="ECO:0008006" key="3">
    <source>
        <dbReference type="Google" id="ProtNLM"/>
    </source>
</evidence>
<dbReference type="EMBL" id="LT629760">
    <property type="protein sequence ID" value="SDS12698.1"/>
    <property type="molecule type" value="Genomic_DNA"/>
</dbReference>
<reference evidence="1 2" key="1">
    <citation type="submission" date="2016-10" db="EMBL/GenBank/DDBJ databases">
        <authorList>
            <person name="Varghese N."/>
            <person name="Submissions S."/>
        </authorList>
    </citation>
    <scope>NUCLEOTIDE SEQUENCE [LARGE SCALE GENOMIC DNA]</scope>
    <source>
        <strain evidence="1 2">BS3111</strain>
    </source>
</reference>
<gene>
    <name evidence="1" type="ORF">SAMN04490205_1553</name>
</gene>
<dbReference type="Proteomes" id="UP000183126">
    <property type="component" value="Chromosome I"/>
</dbReference>
<keyword evidence="2" id="KW-1185">Reference proteome</keyword>
<name>A0ABY0U680_9PSED</name>
<evidence type="ECO:0000313" key="2">
    <source>
        <dbReference type="Proteomes" id="UP000183126"/>
    </source>
</evidence>
<proteinExistence type="predicted"/>
<sequence length="225" mass="25920">MDKETQDILYEIPEGADVADASELDVEDVPQYRIQALIKFLKDDTDNTVKFFAARLLASWGLKEGFNYLVFVVNNKGSFKNVLCHRIYGYDDTLKFALLAFVSYFANLADQGRLEGARAEIFDPVSKIITYSNNMPFEISGLFWIVRNEGFLEYIPLLRDHLIHLLKDPAMHRWKIYDVIELLMEVDGEFTQGVLKSINKELNDFKLDSRSPRRDGEKSIFLSSS</sequence>
<evidence type="ECO:0000313" key="1">
    <source>
        <dbReference type="EMBL" id="SDS12698.1"/>
    </source>
</evidence>
<dbReference type="RefSeq" id="WP_057009913.1">
    <property type="nucleotide sequence ID" value="NZ_JYLK01000018.1"/>
</dbReference>